<evidence type="ECO:0000259" key="9">
    <source>
        <dbReference type="PROSITE" id="PS50280"/>
    </source>
</evidence>
<feature type="compositionally biased region" description="Polar residues" evidence="8">
    <location>
        <begin position="685"/>
        <end position="715"/>
    </location>
</feature>
<keyword evidence="2" id="KW-0158">Chromosome</keyword>
<dbReference type="PANTHER" id="PTHR46223:SF3">
    <property type="entry name" value="HISTONE-LYSINE N-METHYLTRANSFERASE SET-23"/>
    <property type="match status" value="1"/>
</dbReference>
<organism evidence="11 12">
    <name type="scientific">Smittium megazygosporum</name>
    <dbReference type="NCBI Taxonomy" id="133381"/>
    <lineage>
        <taxon>Eukaryota</taxon>
        <taxon>Fungi</taxon>
        <taxon>Fungi incertae sedis</taxon>
        <taxon>Zoopagomycota</taxon>
        <taxon>Kickxellomycotina</taxon>
        <taxon>Harpellomycetes</taxon>
        <taxon>Harpellales</taxon>
        <taxon>Legeriomycetaceae</taxon>
        <taxon>Smittium</taxon>
    </lineage>
</organism>
<evidence type="ECO:0000256" key="6">
    <source>
        <dbReference type="ARBA" id="ARBA00022723"/>
    </source>
</evidence>
<protein>
    <recommendedName>
        <fullName evidence="13">SET domain-containing protein</fullName>
    </recommendedName>
</protein>
<sequence>MPEFPNNQPSHSELKNEGDFGAVKDFEDSFTNLDFSIKDSFIAKKKIKRDYKNSSYSKKTCPIIGHIVAMNDIYFQILDQNPSSSQSFLVPISFIKDIGQISNYFYTLEKLPRKLFIEQLKAYYGTSYSRKKSNVFSDSSTISLSDQLWNYNTRNKNIVKILKSKKSTKNDTSNSHSSLGKLNHINSSEINLEAEGLDSKRVVSSEDFGYGSRSITSTARHSIVADIFNTILDSDDDISFLKDDFHPAQGTSSDDLNTDISIIASINAPVDVVKDLKPPIENVSKKPKKINTIYLMLNKKYTRPSIPVSLSDPISDNLRLFQALVKNAKGPPISVVNDVDDAPPPIDFEFINESRYASDVPRPQELLVSSCACEIHKYDTSLHSEMALNLETNNSSQTSKNEISFFVTSGIFSGYSKKEFKKIQNMGCEPVLPKNGEISYTCTHNPDVGCPYNSLGLLQLPEKNAIYECNWMCSCGPKCFNRLIQRGPQISLQIFRTLNKGWGVRTLETLQKGQFVAEYIGEIITYAEAEMRGKRNDKLGSTYLFDLDFETSEDMNPEFTIDAEKCGNITHFFNHSCDPNLQIRAAYINHCDSRLHQLAFFTKDRIPAGTELTFDYNPSAPFPGDKNYINFNDLYTSIAFSPFRTPNRSARPSFNQANNTSNKATDSASPEPDTVGEEPKADQPYFSNVGSKSSTLYSSTIDPGNTPSNAGSSLTPKKKNTSVAPFIHKGYKCFCGARRCRGFVFLA</sequence>
<dbReference type="STRING" id="133381.A0A2T9XXI7"/>
<evidence type="ECO:0000313" key="11">
    <source>
        <dbReference type="EMBL" id="PVU84802.1"/>
    </source>
</evidence>
<evidence type="ECO:0000259" key="10">
    <source>
        <dbReference type="PROSITE" id="PS50868"/>
    </source>
</evidence>
<keyword evidence="5" id="KW-0949">S-adenosyl-L-methionine</keyword>
<dbReference type="EMBL" id="MBFS01003824">
    <property type="protein sequence ID" value="PVU84802.1"/>
    <property type="molecule type" value="Genomic_DNA"/>
</dbReference>
<dbReference type="AlphaFoldDB" id="A0A2T9XXI7"/>
<dbReference type="InterPro" id="IPR007728">
    <property type="entry name" value="Pre-SET_dom"/>
</dbReference>
<dbReference type="GO" id="GO:0005694">
    <property type="term" value="C:chromosome"/>
    <property type="evidence" value="ECO:0007669"/>
    <property type="project" value="UniProtKB-SubCell"/>
</dbReference>
<keyword evidence="6" id="KW-0479">Metal-binding</keyword>
<dbReference type="SMART" id="SM00468">
    <property type="entry name" value="PreSET"/>
    <property type="match status" value="1"/>
</dbReference>
<evidence type="ECO:0000256" key="5">
    <source>
        <dbReference type="ARBA" id="ARBA00022691"/>
    </source>
</evidence>
<dbReference type="GO" id="GO:0042054">
    <property type="term" value="F:histone methyltransferase activity"/>
    <property type="evidence" value="ECO:0007669"/>
    <property type="project" value="InterPro"/>
</dbReference>
<dbReference type="GO" id="GO:0005634">
    <property type="term" value="C:nucleus"/>
    <property type="evidence" value="ECO:0007669"/>
    <property type="project" value="InterPro"/>
</dbReference>
<keyword evidence="7" id="KW-0862">Zinc</keyword>
<proteinExistence type="predicted"/>
<dbReference type="Proteomes" id="UP000245609">
    <property type="component" value="Unassembled WGS sequence"/>
</dbReference>
<dbReference type="InterPro" id="IPR050973">
    <property type="entry name" value="H3K9_Histone-Lys_N-MTase"/>
</dbReference>
<dbReference type="InterPro" id="IPR001214">
    <property type="entry name" value="SET_dom"/>
</dbReference>
<evidence type="ECO:0000313" key="12">
    <source>
        <dbReference type="Proteomes" id="UP000245609"/>
    </source>
</evidence>
<dbReference type="SMART" id="SM00317">
    <property type="entry name" value="SET"/>
    <property type="match status" value="1"/>
</dbReference>
<feature type="region of interest" description="Disordered" evidence="8">
    <location>
        <begin position="647"/>
        <end position="719"/>
    </location>
</feature>
<name>A0A2T9XXI7_9FUNG</name>
<feature type="domain" description="Post-SET" evidence="10">
    <location>
        <begin position="729"/>
        <end position="745"/>
    </location>
</feature>
<dbReference type="GO" id="GO:0032259">
    <property type="term" value="P:methylation"/>
    <property type="evidence" value="ECO:0007669"/>
    <property type="project" value="UniProtKB-KW"/>
</dbReference>
<dbReference type="Pfam" id="PF05033">
    <property type="entry name" value="Pre-SET"/>
    <property type="match status" value="1"/>
</dbReference>
<dbReference type="InterPro" id="IPR046341">
    <property type="entry name" value="SET_dom_sf"/>
</dbReference>
<dbReference type="PANTHER" id="PTHR46223">
    <property type="entry name" value="HISTONE-LYSINE N-METHYLTRANSFERASE SUV39H"/>
    <property type="match status" value="1"/>
</dbReference>
<dbReference type="PROSITE" id="PS50280">
    <property type="entry name" value="SET"/>
    <property type="match status" value="1"/>
</dbReference>
<dbReference type="Pfam" id="PF00856">
    <property type="entry name" value="SET"/>
    <property type="match status" value="1"/>
</dbReference>
<comment type="caution">
    <text evidence="11">The sequence shown here is derived from an EMBL/GenBank/DDBJ whole genome shotgun (WGS) entry which is preliminary data.</text>
</comment>
<feature type="compositionally biased region" description="Polar residues" evidence="8">
    <location>
        <begin position="647"/>
        <end position="668"/>
    </location>
</feature>
<accession>A0A2T9XXI7</accession>
<dbReference type="InterPro" id="IPR003616">
    <property type="entry name" value="Post-SET_dom"/>
</dbReference>
<dbReference type="SUPFAM" id="SSF82199">
    <property type="entry name" value="SET domain"/>
    <property type="match status" value="1"/>
</dbReference>
<evidence type="ECO:0000256" key="7">
    <source>
        <dbReference type="ARBA" id="ARBA00022833"/>
    </source>
</evidence>
<dbReference type="GO" id="GO:0008270">
    <property type="term" value="F:zinc ion binding"/>
    <property type="evidence" value="ECO:0007669"/>
    <property type="project" value="InterPro"/>
</dbReference>
<feature type="domain" description="SET" evidence="9">
    <location>
        <begin position="490"/>
        <end position="617"/>
    </location>
</feature>
<dbReference type="OrthoDB" id="308383at2759"/>
<keyword evidence="3" id="KW-0489">Methyltransferase</keyword>
<evidence type="ECO:0000256" key="2">
    <source>
        <dbReference type="ARBA" id="ARBA00022454"/>
    </source>
</evidence>
<evidence type="ECO:0000256" key="3">
    <source>
        <dbReference type="ARBA" id="ARBA00022603"/>
    </source>
</evidence>
<dbReference type="PROSITE" id="PS50868">
    <property type="entry name" value="POST_SET"/>
    <property type="match status" value="1"/>
</dbReference>
<evidence type="ECO:0008006" key="13">
    <source>
        <dbReference type="Google" id="ProtNLM"/>
    </source>
</evidence>
<evidence type="ECO:0000256" key="8">
    <source>
        <dbReference type="SAM" id="MobiDB-lite"/>
    </source>
</evidence>
<comment type="subcellular location">
    <subcellularLocation>
        <location evidence="1">Chromosome</location>
    </subcellularLocation>
</comment>
<keyword evidence="12" id="KW-1185">Reference proteome</keyword>
<dbReference type="Gene3D" id="2.170.270.10">
    <property type="entry name" value="SET domain"/>
    <property type="match status" value="1"/>
</dbReference>
<evidence type="ECO:0000256" key="1">
    <source>
        <dbReference type="ARBA" id="ARBA00004286"/>
    </source>
</evidence>
<gene>
    <name evidence="11" type="ORF">BB560_007260</name>
</gene>
<reference evidence="11 12" key="1">
    <citation type="journal article" date="2018" name="MBio">
        <title>Comparative Genomics Reveals the Core Gene Toolbox for the Fungus-Insect Symbiosis.</title>
        <authorList>
            <person name="Wang Y."/>
            <person name="Stata M."/>
            <person name="Wang W."/>
            <person name="Stajich J.E."/>
            <person name="White M.M."/>
            <person name="Moncalvo J.M."/>
        </authorList>
    </citation>
    <scope>NUCLEOTIDE SEQUENCE [LARGE SCALE GENOMIC DNA]</scope>
    <source>
        <strain evidence="11 12">SC-DP-2</strain>
    </source>
</reference>
<keyword evidence="4" id="KW-0808">Transferase</keyword>
<evidence type="ECO:0000256" key="4">
    <source>
        <dbReference type="ARBA" id="ARBA00022679"/>
    </source>
</evidence>